<dbReference type="SUPFAM" id="SSF52833">
    <property type="entry name" value="Thioredoxin-like"/>
    <property type="match status" value="1"/>
</dbReference>
<organism evidence="2 3">
    <name type="scientific">Pedobacter frigidisoli</name>
    <dbReference type="NCBI Taxonomy" id="2530455"/>
    <lineage>
        <taxon>Bacteria</taxon>
        <taxon>Pseudomonadati</taxon>
        <taxon>Bacteroidota</taxon>
        <taxon>Sphingobacteriia</taxon>
        <taxon>Sphingobacteriales</taxon>
        <taxon>Sphingobacteriaceae</taxon>
        <taxon>Pedobacter</taxon>
    </lineage>
</organism>
<feature type="domain" description="Thioredoxin" evidence="1">
    <location>
        <begin position="57"/>
        <end position="181"/>
    </location>
</feature>
<dbReference type="OrthoDB" id="9815205at2"/>
<evidence type="ECO:0000259" key="1">
    <source>
        <dbReference type="PROSITE" id="PS51352"/>
    </source>
</evidence>
<reference evidence="2 3" key="1">
    <citation type="submission" date="2019-02" db="EMBL/GenBank/DDBJ databases">
        <title>Pedobacter sp. RP-3-11 sp. nov., isolated from Arctic soil.</title>
        <authorList>
            <person name="Dahal R.H."/>
        </authorList>
    </citation>
    <scope>NUCLEOTIDE SEQUENCE [LARGE SCALE GENOMIC DNA]</scope>
    <source>
        <strain evidence="2 3">RP-3-11</strain>
    </source>
</reference>
<keyword evidence="3" id="KW-1185">Reference proteome</keyword>
<dbReference type="PROSITE" id="PS51352">
    <property type="entry name" value="THIOREDOXIN_2"/>
    <property type="match status" value="1"/>
</dbReference>
<dbReference type="PANTHER" id="PTHR42852">
    <property type="entry name" value="THIOL:DISULFIDE INTERCHANGE PROTEIN DSBE"/>
    <property type="match status" value="1"/>
</dbReference>
<gene>
    <name evidence="2" type="ORF">EZ449_14155</name>
</gene>
<dbReference type="InterPro" id="IPR050553">
    <property type="entry name" value="Thioredoxin_ResA/DsbE_sf"/>
</dbReference>
<dbReference type="GO" id="GO:0016209">
    <property type="term" value="F:antioxidant activity"/>
    <property type="evidence" value="ECO:0007669"/>
    <property type="project" value="InterPro"/>
</dbReference>
<dbReference type="AlphaFoldDB" id="A0A4R0P3D6"/>
<accession>A0A4R0P3D6</accession>
<comment type="caution">
    <text evidence="2">The sequence shown here is derived from an EMBL/GenBank/DDBJ whole genome shotgun (WGS) entry which is preliminary data.</text>
</comment>
<dbReference type="Pfam" id="PF00578">
    <property type="entry name" value="AhpC-TSA"/>
    <property type="match status" value="1"/>
</dbReference>
<evidence type="ECO:0000313" key="3">
    <source>
        <dbReference type="Proteomes" id="UP000291485"/>
    </source>
</evidence>
<protein>
    <submittedName>
        <fullName evidence="2">TlpA family protein disulfide reductase</fullName>
    </submittedName>
</protein>
<dbReference type="GO" id="GO:0016491">
    <property type="term" value="F:oxidoreductase activity"/>
    <property type="evidence" value="ECO:0007669"/>
    <property type="project" value="InterPro"/>
</dbReference>
<sequence>MYDKPLIYNVMKLELTKRFIFTALILFVLLAPERALSQQQVVFKDIFKPLVSSLNTPEIIGALAGYTFTDTLGNQVRLSDFLGKWVMVDLWYSGCGGCITANEGMRTVHDSLSKQGVVFLSISVDREREKWMASITHGAQKSSLNPWAGMYVPAKGTITLYTSGSGHDNEFRRAYVPKNIYPKLLLFDDKGLLISENPPRPDETPMDLIKFIRRHKD</sequence>
<dbReference type="InterPro" id="IPR000866">
    <property type="entry name" value="AhpC/TSA"/>
</dbReference>
<dbReference type="Proteomes" id="UP000291485">
    <property type="component" value="Unassembled WGS sequence"/>
</dbReference>
<dbReference type="InterPro" id="IPR036249">
    <property type="entry name" value="Thioredoxin-like_sf"/>
</dbReference>
<dbReference type="CDD" id="cd02966">
    <property type="entry name" value="TlpA_like_family"/>
    <property type="match status" value="1"/>
</dbReference>
<dbReference type="Gene3D" id="3.40.30.10">
    <property type="entry name" value="Glutaredoxin"/>
    <property type="match status" value="1"/>
</dbReference>
<dbReference type="EMBL" id="SJSN01000010">
    <property type="protein sequence ID" value="TCD07674.1"/>
    <property type="molecule type" value="Genomic_DNA"/>
</dbReference>
<name>A0A4R0P3D6_9SPHI</name>
<proteinExistence type="predicted"/>
<dbReference type="PANTHER" id="PTHR42852:SF13">
    <property type="entry name" value="PROTEIN DIPZ"/>
    <property type="match status" value="1"/>
</dbReference>
<evidence type="ECO:0000313" key="2">
    <source>
        <dbReference type="EMBL" id="TCD07674.1"/>
    </source>
</evidence>
<dbReference type="InterPro" id="IPR013766">
    <property type="entry name" value="Thioredoxin_domain"/>
</dbReference>